<accession>A0A2H3BZT1</accession>
<protein>
    <submittedName>
        <fullName evidence="2">Uncharacterized protein</fullName>
    </submittedName>
</protein>
<evidence type="ECO:0000256" key="1">
    <source>
        <dbReference type="SAM" id="MobiDB-lite"/>
    </source>
</evidence>
<evidence type="ECO:0000313" key="3">
    <source>
        <dbReference type="Proteomes" id="UP000218334"/>
    </source>
</evidence>
<organism evidence="2 3">
    <name type="scientific">Armillaria solidipes</name>
    <dbReference type="NCBI Taxonomy" id="1076256"/>
    <lineage>
        <taxon>Eukaryota</taxon>
        <taxon>Fungi</taxon>
        <taxon>Dikarya</taxon>
        <taxon>Basidiomycota</taxon>
        <taxon>Agaricomycotina</taxon>
        <taxon>Agaricomycetes</taxon>
        <taxon>Agaricomycetidae</taxon>
        <taxon>Agaricales</taxon>
        <taxon>Marasmiineae</taxon>
        <taxon>Physalacriaceae</taxon>
        <taxon>Armillaria</taxon>
    </lineage>
</organism>
<keyword evidence="3" id="KW-1185">Reference proteome</keyword>
<dbReference type="AlphaFoldDB" id="A0A2H3BZT1"/>
<feature type="region of interest" description="Disordered" evidence="1">
    <location>
        <begin position="216"/>
        <end position="267"/>
    </location>
</feature>
<reference evidence="3" key="1">
    <citation type="journal article" date="2017" name="Nat. Ecol. Evol.">
        <title>Genome expansion and lineage-specific genetic innovations in the forest pathogenic fungi Armillaria.</title>
        <authorList>
            <person name="Sipos G."/>
            <person name="Prasanna A.N."/>
            <person name="Walter M.C."/>
            <person name="O'Connor E."/>
            <person name="Balint B."/>
            <person name="Krizsan K."/>
            <person name="Kiss B."/>
            <person name="Hess J."/>
            <person name="Varga T."/>
            <person name="Slot J."/>
            <person name="Riley R."/>
            <person name="Boka B."/>
            <person name="Rigling D."/>
            <person name="Barry K."/>
            <person name="Lee J."/>
            <person name="Mihaltcheva S."/>
            <person name="LaButti K."/>
            <person name="Lipzen A."/>
            <person name="Waldron R."/>
            <person name="Moloney N.M."/>
            <person name="Sperisen C."/>
            <person name="Kredics L."/>
            <person name="Vagvoelgyi C."/>
            <person name="Patrignani A."/>
            <person name="Fitzpatrick D."/>
            <person name="Nagy I."/>
            <person name="Doyle S."/>
            <person name="Anderson J.B."/>
            <person name="Grigoriev I.V."/>
            <person name="Gueldener U."/>
            <person name="Muensterkoetter M."/>
            <person name="Nagy L.G."/>
        </authorList>
    </citation>
    <scope>NUCLEOTIDE SEQUENCE [LARGE SCALE GENOMIC DNA]</scope>
    <source>
        <strain evidence="3">28-4</strain>
    </source>
</reference>
<evidence type="ECO:0000313" key="2">
    <source>
        <dbReference type="EMBL" id="PBK71578.1"/>
    </source>
</evidence>
<gene>
    <name evidence="2" type="ORF">ARMSODRAFT_1016593</name>
</gene>
<name>A0A2H3BZT1_9AGAR</name>
<feature type="compositionally biased region" description="Polar residues" evidence="1">
    <location>
        <begin position="240"/>
        <end position="253"/>
    </location>
</feature>
<feature type="compositionally biased region" description="Polar residues" evidence="1">
    <location>
        <begin position="222"/>
        <end position="233"/>
    </location>
</feature>
<feature type="region of interest" description="Disordered" evidence="1">
    <location>
        <begin position="1"/>
        <end position="21"/>
    </location>
</feature>
<sequence>MNDRAYARFSDTSTVPALPTMTPTARAKLPLAPALPTTATMPPATLHLAPALSRLDRATALVLLAPTLVSVHNDASYIDNNPRANDTLVDAYIQTSRPNTNNTCTNEANHNDIARPVVFHIADASPSRFFLFDSSPFDTPLDSFLTTPIFQGSGVPLISDTDEPRIRSYEELMAAPAPPVPTKAYQLPDLAKLYIMSPISPAVDFADPASIHPSPFLPVDQSPLSHPSSTTVRPTKPTPRMSSAIGTGKNITPETMVPLDDPTPPRV</sequence>
<proteinExistence type="predicted"/>
<dbReference type="EMBL" id="KZ293423">
    <property type="protein sequence ID" value="PBK71578.1"/>
    <property type="molecule type" value="Genomic_DNA"/>
</dbReference>
<dbReference type="Proteomes" id="UP000218334">
    <property type="component" value="Unassembled WGS sequence"/>
</dbReference>
<dbReference type="STRING" id="1076256.A0A2H3BZT1"/>